<comment type="caution">
    <text evidence="4">The sequence shown here is derived from an EMBL/GenBank/DDBJ whole genome shotgun (WGS) entry which is preliminary data.</text>
</comment>
<dbReference type="InterPro" id="IPR004480">
    <property type="entry name" value="Monothiol_GRX-rel"/>
</dbReference>
<dbReference type="SUPFAM" id="SSF52833">
    <property type="entry name" value="Thioredoxin-like"/>
    <property type="match status" value="2"/>
</dbReference>
<dbReference type="GO" id="GO:0005829">
    <property type="term" value="C:cytosol"/>
    <property type="evidence" value="ECO:0007669"/>
    <property type="project" value="TreeGrafter"/>
</dbReference>
<dbReference type="Pfam" id="PF00462">
    <property type="entry name" value="Glutaredoxin"/>
    <property type="match status" value="2"/>
</dbReference>
<keyword evidence="5" id="KW-1185">Reference proteome</keyword>
<dbReference type="Proteomes" id="UP000324897">
    <property type="component" value="Chromosome 1"/>
</dbReference>
<dbReference type="PANTHER" id="PTHR10293">
    <property type="entry name" value="GLUTAREDOXIN FAMILY MEMBER"/>
    <property type="match status" value="1"/>
</dbReference>
<dbReference type="PROSITE" id="PS51354">
    <property type="entry name" value="GLUTAREDOXIN_2"/>
    <property type="match status" value="2"/>
</dbReference>
<dbReference type="AlphaFoldDB" id="A0A5J9UX29"/>
<comment type="function">
    <text evidence="1">May only reduce GSH-thiol disulfides, but not protein disulfides.</text>
</comment>
<evidence type="ECO:0000259" key="3">
    <source>
        <dbReference type="Pfam" id="PF00462"/>
    </source>
</evidence>
<gene>
    <name evidence="4" type="ORF">EJB05_19355</name>
</gene>
<feature type="non-terminal residue" evidence="4">
    <location>
        <position position="1"/>
    </location>
</feature>
<evidence type="ECO:0000313" key="5">
    <source>
        <dbReference type="Proteomes" id="UP000324897"/>
    </source>
</evidence>
<accession>A0A5J9UX29</accession>
<sequence>MKGTPEQPRCGFSRKVVDILKQEGVQFGSFDILTDNDVREGIKFSNWPTFPQLYCKGVDVIFGELKDVFKEHNIPLHGRKDEPVKPESSAEKAGAVAEQMKLTDAQRARLESLVNSSPVMIFIKGTPEEPKCGFGGKLVHILKQENVPFSSFDIFSDDEVRQGLKVLTL</sequence>
<feature type="domain" description="Glutaredoxin" evidence="3">
    <location>
        <begin position="8"/>
        <end position="58"/>
    </location>
</feature>
<feature type="domain" description="Glutaredoxin" evidence="3">
    <location>
        <begin position="119"/>
        <end position="166"/>
    </location>
</feature>
<evidence type="ECO:0000313" key="4">
    <source>
        <dbReference type="EMBL" id="TVU27854.1"/>
    </source>
</evidence>
<comment type="similarity">
    <text evidence="2">Belongs to the glutaredoxin family. CGFS subfamily.</text>
</comment>
<dbReference type="PANTHER" id="PTHR10293:SF73">
    <property type="entry name" value="GLUTAREDOXIN-3"/>
    <property type="match status" value="1"/>
</dbReference>
<dbReference type="EMBL" id="RWGY01000011">
    <property type="protein sequence ID" value="TVU27854.1"/>
    <property type="molecule type" value="Genomic_DNA"/>
</dbReference>
<dbReference type="GO" id="GO:0006879">
    <property type="term" value="P:intracellular iron ion homeostasis"/>
    <property type="evidence" value="ECO:0007669"/>
    <property type="project" value="TreeGrafter"/>
</dbReference>
<dbReference type="InterPro" id="IPR002109">
    <property type="entry name" value="Glutaredoxin"/>
</dbReference>
<reference evidence="4 5" key="1">
    <citation type="journal article" date="2019" name="Sci. Rep.">
        <title>A high-quality genome of Eragrostis curvula grass provides insights into Poaceae evolution and supports new strategies to enhance forage quality.</title>
        <authorList>
            <person name="Carballo J."/>
            <person name="Santos B.A.C.M."/>
            <person name="Zappacosta D."/>
            <person name="Garbus I."/>
            <person name="Selva J.P."/>
            <person name="Gallo C.A."/>
            <person name="Diaz A."/>
            <person name="Albertini E."/>
            <person name="Caccamo M."/>
            <person name="Echenique V."/>
        </authorList>
    </citation>
    <scope>NUCLEOTIDE SEQUENCE [LARGE SCALE GENOMIC DNA]</scope>
    <source>
        <strain evidence="5">cv. Victoria</strain>
        <tissue evidence="4">Leaf</tissue>
    </source>
</reference>
<dbReference type="Gramene" id="TVU27854">
    <property type="protein sequence ID" value="TVU27854"/>
    <property type="gene ID" value="EJB05_19355"/>
</dbReference>
<evidence type="ECO:0000256" key="1">
    <source>
        <dbReference type="ARBA" id="ARBA00002426"/>
    </source>
</evidence>
<name>A0A5J9UX29_9POAL</name>
<proteinExistence type="inferred from homology"/>
<dbReference type="Gene3D" id="3.40.30.10">
    <property type="entry name" value="Glutaredoxin"/>
    <property type="match status" value="2"/>
</dbReference>
<evidence type="ECO:0000256" key="2">
    <source>
        <dbReference type="ARBA" id="ARBA00008983"/>
    </source>
</evidence>
<protein>
    <recommendedName>
        <fullName evidence="3">Glutaredoxin domain-containing protein</fullName>
    </recommendedName>
</protein>
<organism evidence="4 5">
    <name type="scientific">Eragrostis curvula</name>
    <name type="common">weeping love grass</name>
    <dbReference type="NCBI Taxonomy" id="38414"/>
    <lineage>
        <taxon>Eukaryota</taxon>
        <taxon>Viridiplantae</taxon>
        <taxon>Streptophyta</taxon>
        <taxon>Embryophyta</taxon>
        <taxon>Tracheophyta</taxon>
        <taxon>Spermatophyta</taxon>
        <taxon>Magnoliopsida</taxon>
        <taxon>Liliopsida</taxon>
        <taxon>Poales</taxon>
        <taxon>Poaceae</taxon>
        <taxon>PACMAD clade</taxon>
        <taxon>Chloridoideae</taxon>
        <taxon>Eragrostideae</taxon>
        <taxon>Eragrostidinae</taxon>
        <taxon>Eragrostis</taxon>
    </lineage>
</organism>
<dbReference type="OrthoDB" id="415696at2759"/>
<dbReference type="InterPro" id="IPR036249">
    <property type="entry name" value="Thioredoxin-like_sf"/>
</dbReference>
<dbReference type="GO" id="GO:0005634">
    <property type="term" value="C:nucleus"/>
    <property type="evidence" value="ECO:0007669"/>
    <property type="project" value="TreeGrafter"/>
</dbReference>